<evidence type="ECO:0000313" key="3">
    <source>
        <dbReference type="Proteomes" id="UP000006757"/>
    </source>
</evidence>
<gene>
    <name evidence="2" type="ORF">A1Q2_05488</name>
</gene>
<feature type="transmembrane region" description="Helical" evidence="1">
    <location>
        <begin position="20"/>
        <end position="40"/>
    </location>
</feature>
<keyword evidence="3" id="KW-1185">Reference proteome</keyword>
<keyword evidence="1" id="KW-1133">Transmembrane helix</keyword>
<dbReference type="InParanoid" id="K1V885"/>
<feature type="transmembrane region" description="Helical" evidence="1">
    <location>
        <begin position="52"/>
        <end position="77"/>
    </location>
</feature>
<feature type="transmembrane region" description="Helical" evidence="1">
    <location>
        <begin position="97"/>
        <end position="117"/>
    </location>
</feature>
<name>K1V885_TRIAC</name>
<accession>K1V885</accession>
<reference evidence="2 3" key="1">
    <citation type="journal article" date="2012" name="Eukaryot. Cell">
        <title>Genome sequence of the Trichosporon asahii environmental strain CBS 8904.</title>
        <authorList>
            <person name="Yang R.Y."/>
            <person name="Li H.T."/>
            <person name="Zhu H."/>
            <person name="Zhou G.P."/>
            <person name="Wang M."/>
            <person name="Wang L."/>
        </authorList>
    </citation>
    <scope>NUCLEOTIDE SEQUENCE [LARGE SCALE GENOMIC DNA]</scope>
    <source>
        <strain evidence="2 3">CBS 8904</strain>
    </source>
</reference>
<dbReference type="EMBL" id="AMBO01000346">
    <property type="protein sequence ID" value="EKD00145.1"/>
    <property type="molecule type" value="Genomic_DNA"/>
</dbReference>
<sequence length="218" mass="23942">MSNYINPFEILTRSISKPQSIALAVVYGVLGVALVARRLLRLAKHKGMYNLLILFSAMLVVFSGIGVIGAVLQIVAINKLDFDLFDTAKSLRIASGALFIFISTWVIVAPIGLVVLYRAKLCSNVLLATTIVVLSGSALMLESVYRVLAATRIDGFILETYSVGVLLVLPEFIVIVAFIVFDLDNLSHITLYWPFEKSEEDLELSKKVSKTSREASEV</sequence>
<proteinExistence type="predicted"/>
<evidence type="ECO:0000313" key="2">
    <source>
        <dbReference type="EMBL" id="EKD00145.1"/>
    </source>
</evidence>
<comment type="caution">
    <text evidence="2">The sequence shown here is derived from an EMBL/GenBank/DDBJ whole genome shotgun (WGS) entry which is preliminary data.</text>
</comment>
<dbReference type="Proteomes" id="UP000006757">
    <property type="component" value="Unassembled WGS sequence"/>
</dbReference>
<dbReference type="HOGENOM" id="CLU_1267691_0_0_1"/>
<protein>
    <submittedName>
        <fullName evidence="2">Uncharacterized protein</fullName>
    </submittedName>
</protein>
<feature type="transmembrane region" description="Helical" evidence="1">
    <location>
        <begin position="161"/>
        <end position="181"/>
    </location>
</feature>
<dbReference type="AlphaFoldDB" id="K1V885"/>
<keyword evidence="1" id="KW-0812">Transmembrane</keyword>
<keyword evidence="1" id="KW-0472">Membrane</keyword>
<feature type="transmembrane region" description="Helical" evidence="1">
    <location>
        <begin position="124"/>
        <end position="141"/>
    </location>
</feature>
<organism evidence="2 3">
    <name type="scientific">Trichosporon asahii var. asahii (strain CBS 8904)</name>
    <name type="common">Yeast</name>
    <dbReference type="NCBI Taxonomy" id="1220162"/>
    <lineage>
        <taxon>Eukaryota</taxon>
        <taxon>Fungi</taxon>
        <taxon>Dikarya</taxon>
        <taxon>Basidiomycota</taxon>
        <taxon>Agaricomycotina</taxon>
        <taxon>Tremellomycetes</taxon>
        <taxon>Trichosporonales</taxon>
        <taxon>Trichosporonaceae</taxon>
        <taxon>Trichosporon</taxon>
    </lineage>
</organism>
<evidence type="ECO:0000256" key="1">
    <source>
        <dbReference type="SAM" id="Phobius"/>
    </source>
</evidence>